<feature type="transmembrane region" description="Helical" evidence="6">
    <location>
        <begin position="50"/>
        <end position="69"/>
    </location>
</feature>
<proteinExistence type="predicted"/>
<reference evidence="7" key="1">
    <citation type="submission" date="2020-10" db="EMBL/GenBank/DDBJ databases">
        <title>Taxonomic study of unclassified bacteria belonging to the class Ktedonobacteria.</title>
        <authorList>
            <person name="Yabe S."/>
            <person name="Wang C.M."/>
            <person name="Zheng Y."/>
            <person name="Sakai Y."/>
            <person name="Cavaletti L."/>
            <person name="Monciardini P."/>
            <person name="Donadio S."/>
        </authorList>
    </citation>
    <scope>NUCLEOTIDE SEQUENCE</scope>
    <source>
        <strain evidence="7">ID150040</strain>
    </source>
</reference>
<dbReference type="InterPro" id="IPR001046">
    <property type="entry name" value="NRAMP_fam"/>
</dbReference>
<dbReference type="PANTHER" id="PTHR11706:SF33">
    <property type="entry name" value="NATURAL RESISTANCE-ASSOCIATED MACROPHAGE PROTEIN 2"/>
    <property type="match status" value="1"/>
</dbReference>
<dbReference type="Pfam" id="PF01566">
    <property type="entry name" value="Nramp"/>
    <property type="match status" value="1"/>
</dbReference>
<comment type="caution">
    <text evidence="7">The sequence shown here is derived from an EMBL/GenBank/DDBJ whole genome shotgun (WGS) entry which is preliminary data.</text>
</comment>
<keyword evidence="5 6" id="KW-0472">Membrane</keyword>
<evidence type="ECO:0000256" key="6">
    <source>
        <dbReference type="SAM" id="Phobius"/>
    </source>
</evidence>
<evidence type="ECO:0000256" key="4">
    <source>
        <dbReference type="ARBA" id="ARBA00022989"/>
    </source>
</evidence>
<evidence type="ECO:0000256" key="1">
    <source>
        <dbReference type="ARBA" id="ARBA00004141"/>
    </source>
</evidence>
<sequence>MATDLAEFLGAAFGFNLLFHIPLLLAGILTGMTTFAILALQRYGFRPLEAVIAALVGVIVLCYVIETILDRLDWGQIGLYAVTPLFPRIAQRDLASSK</sequence>
<organism evidence="7 8">
    <name type="scientific">Reticulibacter mediterranei</name>
    <dbReference type="NCBI Taxonomy" id="2778369"/>
    <lineage>
        <taxon>Bacteria</taxon>
        <taxon>Bacillati</taxon>
        <taxon>Chloroflexota</taxon>
        <taxon>Ktedonobacteria</taxon>
        <taxon>Ktedonobacterales</taxon>
        <taxon>Reticulibacteraceae</taxon>
        <taxon>Reticulibacter</taxon>
    </lineage>
</organism>
<keyword evidence="4 6" id="KW-1133">Transmembrane helix</keyword>
<dbReference type="GO" id="GO:0034755">
    <property type="term" value="P:iron ion transmembrane transport"/>
    <property type="evidence" value="ECO:0007669"/>
    <property type="project" value="TreeGrafter"/>
</dbReference>
<protein>
    <submittedName>
        <fullName evidence="7">Uncharacterized protein</fullName>
    </submittedName>
</protein>
<comment type="subcellular location">
    <subcellularLocation>
        <location evidence="1">Membrane</location>
        <topology evidence="1">Multi-pass membrane protein</topology>
    </subcellularLocation>
</comment>
<dbReference type="GO" id="GO:0015086">
    <property type="term" value="F:cadmium ion transmembrane transporter activity"/>
    <property type="evidence" value="ECO:0007669"/>
    <property type="project" value="TreeGrafter"/>
</dbReference>
<feature type="transmembrane region" description="Helical" evidence="6">
    <location>
        <begin position="17"/>
        <end position="38"/>
    </location>
</feature>
<evidence type="ECO:0000313" key="7">
    <source>
        <dbReference type="EMBL" id="GHO95822.1"/>
    </source>
</evidence>
<dbReference type="GO" id="GO:0005886">
    <property type="term" value="C:plasma membrane"/>
    <property type="evidence" value="ECO:0007669"/>
    <property type="project" value="TreeGrafter"/>
</dbReference>
<keyword evidence="2" id="KW-0813">Transport</keyword>
<keyword evidence="3 6" id="KW-0812">Transmembrane</keyword>
<dbReference type="EMBL" id="BNJK01000001">
    <property type="protein sequence ID" value="GHO95822.1"/>
    <property type="molecule type" value="Genomic_DNA"/>
</dbReference>
<dbReference type="NCBIfam" id="NF037982">
    <property type="entry name" value="Nramp_1"/>
    <property type="match status" value="1"/>
</dbReference>
<accession>A0A8J3N652</accession>
<dbReference type="GO" id="GO:0005384">
    <property type="term" value="F:manganese ion transmembrane transporter activity"/>
    <property type="evidence" value="ECO:0007669"/>
    <property type="project" value="TreeGrafter"/>
</dbReference>
<gene>
    <name evidence="7" type="ORF">KSF_058700</name>
</gene>
<evidence type="ECO:0000313" key="8">
    <source>
        <dbReference type="Proteomes" id="UP000597444"/>
    </source>
</evidence>
<evidence type="ECO:0000256" key="2">
    <source>
        <dbReference type="ARBA" id="ARBA00022448"/>
    </source>
</evidence>
<name>A0A8J3N652_9CHLR</name>
<keyword evidence="8" id="KW-1185">Reference proteome</keyword>
<dbReference type="Proteomes" id="UP000597444">
    <property type="component" value="Unassembled WGS sequence"/>
</dbReference>
<evidence type="ECO:0000256" key="3">
    <source>
        <dbReference type="ARBA" id="ARBA00022692"/>
    </source>
</evidence>
<dbReference type="PANTHER" id="PTHR11706">
    <property type="entry name" value="SOLUTE CARRIER PROTEIN FAMILY 11 MEMBER"/>
    <property type="match status" value="1"/>
</dbReference>
<evidence type="ECO:0000256" key="5">
    <source>
        <dbReference type="ARBA" id="ARBA00023136"/>
    </source>
</evidence>
<dbReference type="AlphaFoldDB" id="A0A8J3N652"/>